<keyword evidence="3 6" id="KW-0064">Aspartyl protease</keyword>
<dbReference type="GeneID" id="41974413"/>
<name>A0A507B4Q0_9PEZI</name>
<accession>A0A507B4Q0</accession>
<dbReference type="PRINTS" id="PR00792">
    <property type="entry name" value="PEPSIN"/>
</dbReference>
<dbReference type="AlphaFoldDB" id="A0A507B4Q0"/>
<dbReference type="GO" id="GO:0004190">
    <property type="term" value="F:aspartic-type endopeptidase activity"/>
    <property type="evidence" value="ECO:0007669"/>
    <property type="project" value="UniProtKB-KW"/>
</dbReference>
<dbReference type="RefSeq" id="XP_030994030.1">
    <property type="nucleotide sequence ID" value="XM_031141657.1"/>
</dbReference>
<evidence type="ECO:0000313" key="9">
    <source>
        <dbReference type="EMBL" id="TPX12319.1"/>
    </source>
</evidence>
<evidence type="ECO:0000259" key="8">
    <source>
        <dbReference type="PROSITE" id="PS51767"/>
    </source>
</evidence>
<dbReference type="FunFam" id="2.40.70.10:FF:000026">
    <property type="entry name" value="Endothiapepsin"/>
    <property type="match status" value="1"/>
</dbReference>
<feature type="active site" evidence="5">
    <location>
        <position position="138"/>
    </location>
</feature>
<sequence>MRSFATLLLSVAIASQHALAAPTPDTSASEPLIPLVVRDAHPEAHESDAFTVKQVRNEGFVQPSGLEALMHAYAKYNATIPNDIKLAVKINVQVQEKQQKRGNMWGTAVAYSPGNSDYAYLIPVQLGIPAQTINLDLDTGSADVWMITNETPSSQVKGQQVYDLRKSRSATRLNGFSWHIGYGDGSGARGNVYYERMAIGSASYARQAIGSATSISASFTNDPNIPGLLGLGFKKGNTISPRQQNTFMDNIARSLASPVFTANLKHGTPGNYNFGYVAGFEYTGAISWGGIDQNSIYWQFYVTGFQIGSGGRFNSLIFPAIADTGTSLLLLPDSIRNAYYAQVRGAGFDSYWGAVVFPCGSFLPDFRFGQGSYRGFIPGRYMNYGQINATHCFGGIQSSGGFSFAIFGDIALKAQFVVFDYGNKRLGFANKRLT</sequence>
<dbReference type="Pfam" id="PF00026">
    <property type="entry name" value="Asp"/>
    <property type="match status" value="1"/>
</dbReference>
<evidence type="ECO:0000256" key="4">
    <source>
        <dbReference type="ARBA" id="ARBA00022801"/>
    </source>
</evidence>
<dbReference type="CDD" id="cd06097">
    <property type="entry name" value="Aspergillopepsin_like"/>
    <property type="match status" value="1"/>
</dbReference>
<dbReference type="Proteomes" id="UP000319257">
    <property type="component" value="Unassembled WGS sequence"/>
</dbReference>
<dbReference type="PANTHER" id="PTHR47966:SF2">
    <property type="entry name" value="ASPERGILLOPEPSIN-1-RELATED"/>
    <property type="match status" value="1"/>
</dbReference>
<evidence type="ECO:0000313" key="10">
    <source>
        <dbReference type="Proteomes" id="UP000319257"/>
    </source>
</evidence>
<keyword evidence="2 6" id="KW-0645">Protease</keyword>
<evidence type="ECO:0000256" key="3">
    <source>
        <dbReference type="ARBA" id="ARBA00022750"/>
    </source>
</evidence>
<dbReference type="InterPro" id="IPR033121">
    <property type="entry name" value="PEPTIDASE_A1"/>
</dbReference>
<feature type="chain" id="PRO_5021238129" description="Peptidase A1 domain-containing protein" evidence="7">
    <location>
        <begin position="21"/>
        <end position="434"/>
    </location>
</feature>
<organism evidence="9 10">
    <name type="scientific">Thyridium curvatum</name>
    <dbReference type="NCBI Taxonomy" id="1093900"/>
    <lineage>
        <taxon>Eukaryota</taxon>
        <taxon>Fungi</taxon>
        <taxon>Dikarya</taxon>
        <taxon>Ascomycota</taxon>
        <taxon>Pezizomycotina</taxon>
        <taxon>Sordariomycetes</taxon>
        <taxon>Sordariomycetidae</taxon>
        <taxon>Thyridiales</taxon>
        <taxon>Thyridiaceae</taxon>
        <taxon>Thyridium</taxon>
    </lineage>
</organism>
<evidence type="ECO:0000256" key="5">
    <source>
        <dbReference type="PIRSR" id="PIRSR601461-1"/>
    </source>
</evidence>
<dbReference type="InterPro" id="IPR001969">
    <property type="entry name" value="Aspartic_peptidase_AS"/>
</dbReference>
<comment type="similarity">
    <text evidence="1 6">Belongs to the peptidase A1 family.</text>
</comment>
<dbReference type="InterPro" id="IPR034163">
    <property type="entry name" value="Aspergillopepsin-like_cat_dom"/>
</dbReference>
<keyword evidence="7" id="KW-0732">Signal</keyword>
<feature type="active site" evidence="5">
    <location>
        <position position="323"/>
    </location>
</feature>
<evidence type="ECO:0000256" key="2">
    <source>
        <dbReference type="ARBA" id="ARBA00022670"/>
    </source>
</evidence>
<dbReference type="InParanoid" id="A0A507B4Q0"/>
<dbReference type="GO" id="GO:0006508">
    <property type="term" value="P:proteolysis"/>
    <property type="evidence" value="ECO:0007669"/>
    <property type="project" value="UniProtKB-KW"/>
</dbReference>
<dbReference type="Gene3D" id="2.40.70.10">
    <property type="entry name" value="Acid Proteases"/>
    <property type="match status" value="2"/>
</dbReference>
<dbReference type="STRING" id="1093900.A0A507B4Q0"/>
<keyword evidence="4 6" id="KW-0378">Hydrolase</keyword>
<dbReference type="OrthoDB" id="2747330at2759"/>
<evidence type="ECO:0000256" key="6">
    <source>
        <dbReference type="RuleBase" id="RU000454"/>
    </source>
</evidence>
<proteinExistence type="inferred from homology"/>
<dbReference type="InterPro" id="IPR021109">
    <property type="entry name" value="Peptidase_aspartic_dom_sf"/>
</dbReference>
<keyword evidence="10" id="KW-1185">Reference proteome</keyword>
<dbReference type="EMBL" id="SKBQ01000041">
    <property type="protein sequence ID" value="TPX12319.1"/>
    <property type="molecule type" value="Genomic_DNA"/>
</dbReference>
<dbReference type="SUPFAM" id="SSF50630">
    <property type="entry name" value="Acid proteases"/>
    <property type="match status" value="1"/>
</dbReference>
<protein>
    <recommendedName>
        <fullName evidence="8">Peptidase A1 domain-containing protein</fullName>
    </recommendedName>
</protein>
<dbReference type="PROSITE" id="PS00141">
    <property type="entry name" value="ASP_PROTEASE"/>
    <property type="match status" value="1"/>
</dbReference>
<dbReference type="PROSITE" id="PS51767">
    <property type="entry name" value="PEPTIDASE_A1"/>
    <property type="match status" value="1"/>
</dbReference>
<evidence type="ECO:0000256" key="1">
    <source>
        <dbReference type="ARBA" id="ARBA00007447"/>
    </source>
</evidence>
<dbReference type="PANTHER" id="PTHR47966">
    <property type="entry name" value="BETA-SITE APP-CLEAVING ENZYME, ISOFORM A-RELATED"/>
    <property type="match status" value="1"/>
</dbReference>
<evidence type="ECO:0000256" key="7">
    <source>
        <dbReference type="SAM" id="SignalP"/>
    </source>
</evidence>
<feature type="domain" description="Peptidase A1" evidence="8">
    <location>
        <begin position="120"/>
        <end position="429"/>
    </location>
</feature>
<feature type="signal peptide" evidence="7">
    <location>
        <begin position="1"/>
        <end position="20"/>
    </location>
</feature>
<reference evidence="9 10" key="1">
    <citation type="submission" date="2019-06" db="EMBL/GenBank/DDBJ databases">
        <title>Draft genome sequence of the filamentous fungus Phialemoniopsis curvata isolated from diesel fuel.</title>
        <authorList>
            <person name="Varaljay V.A."/>
            <person name="Lyon W.J."/>
            <person name="Crouch A.L."/>
            <person name="Drake C.E."/>
            <person name="Hollomon J.M."/>
            <person name="Nadeau L.J."/>
            <person name="Nunn H.S."/>
            <person name="Stevenson B.S."/>
            <person name="Bojanowski C.L."/>
            <person name="Crookes-Goodson W.J."/>
        </authorList>
    </citation>
    <scope>NUCLEOTIDE SEQUENCE [LARGE SCALE GENOMIC DNA]</scope>
    <source>
        <strain evidence="9 10">D216</strain>
    </source>
</reference>
<gene>
    <name evidence="9" type="ORF">E0L32_006966</name>
</gene>
<dbReference type="InterPro" id="IPR001461">
    <property type="entry name" value="Aspartic_peptidase_A1"/>
</dbReference>
<comment type="caution">
    <text evidence="9">The sequence shown here is derived from an EMBL/GenBank/DDBJ whole genome shotgun (WGS) entry which is preliminary data.</text>
</comment>